<organism evidence="2 3">
    <name type="scientific">Drosophila erecta</name>
    <name type="common">Fruit fly</name>
    <dbReference type="NCBI Taxonomy" id="7220"/>
    <lineage>
        <taxon>Eukaryota</taxon>
        <taxon>Metazoa</taxon>
        <taxon>Ecdysozoa</taxon>
        <taxon>Arthropoda</taxon>
        <taxon>Hexapoda</taxon>
        <taxon>Insecta</taxon>
        <taxon>Pterygota</taxon>
        <taxon>Neoptera</taxon>
        <taxon>Endopterygota</taxon>
        <taxon>Diptera</taxon>
        <taxon>Brachycera</taxon>
        <taxon>Muscomorpha</taxon>
        <taxon>Ephydroidea</taxon>
        <taxon>Drosophilidae</taxon>
        <taxon>Drosophila</taxon>
        <taxon>Sophophora</taxon>
    </lineage>
</organism>
<feature type="region of interest" description="Disordered" evidence="1">
    <location>
        <begin position="614"/>
        <end position="707"/>
    </location>
</feature>
<evidence type="ECO:0000256" key="1">
    <source>
        <dbReference type="SAM" id="MobiDB-lite"/>
    </source>
</evidence>
<feature type="compositionally biased region" description="Low complexity" evidence="1">
    <location>
        <begin position="275"/>
        <end position="291"/>
    </location>
</feature>
<dbReference type="GO" id="GO:0030261">
    <property type="term" value="P:chromosome condensation"/>
    <property type="evidence" value="ECO:0007669"/>
    <property type="project" value="EnsemblMetazoa"/>
</dbReference>
<dbReference type="GO" id="GO:0005737">
    <property type="term" value="C:cytoplasm"/>
    <property type="evidence" value="ECO:0007669"/>
    <property type="project" value="EnsemblMetazoa"/>
</dbReference>
<gene>
    <name evidence="2" type="primary">Dere\GG18625</name>
    <name evidence="2" type="synonym">dere_GLEANR_3445</name>
    <name evidence="2" type="synonym">GG18625</name>
    <name evidence="2" type="ORF">Dere_GG18625</name>
</gene>
<sequence length="707" mass="78589">MSFSNVLIMRQPDEGKCHICKRIFCCGKCRQMHQFKAHAIAVREPLGLRAAGGGIAEHRHQMESGAVTIYVFCPICERRPLLLREEMHGELLAHIETCHLPLRCRKCQRNYTRVDDLREFSKCVDQQQSCAAASCTDATGVTETSKATLKKAANSTAISTQTSPAVTPISLINMRWKAKSRVTHEEFISDSVSSIRNLSSFSNSSVRRSIGHLGVNASEAVEKGKVIRSTSTPLQVESVFAKPKEPITFNASTGGHVSSIYHEEPSPAPETNPVQQQQQQQHQQQQQSLQQRAWKMGARNKMSAATPLRQVMSKSIQKAFVEHGGMMVHQPPSGVVQRRVRLDLSEHSSFEAAGSSALDLRLSPAVRRTQSESSASEVSGSGGSSSSSSRNPNQCKRQFLLSAQKLTTESIIITRTNSSSQESSSTVYNSCESVEIIRSTSESAEVCHVPAITPIRVTGAGINKKQIKFETPPKSNQQMRPNGEGDETKDQFFTPEPGTPELPERRRQAIVPRQLSGEFSPKKDKCRDKGLAVLALISPPLQCPRARPPLRECRQQRVYSGVQDVGEPEDADADAEEEDEVFRPTNASTRNDKKLDAPNSGRLWSLMTSMMRLPASLRGEREKDMDRDTDKDKENKENSGSLIRRCASIAGSLVRPSARDSAVEDHQSLKRKRTQTLDNQYCPMSPSSSSKRYRIRPREPIERMRRQ</sequence>
<dbReference type="GO" id="GO:0006260">
    <property type="term" value="P:DNA replication"/>
    <property type="evidence" value="ECO:0007669"/>
    <property type="project" value="EnsemblMetazoa"/>
</dbReference>
<dbReference type="AlphaFoldDB" id="B3NTW6"/>
<dbReference type="KEGG" id="der:6550589"/>
<keyword evidence="3" id="KW-1185">Reference proteome</keyword>
<feature type="compositionally biased region" description="Basic and acidic residues" evidence="1">
    <location>
        <begin position="696"/>
        <end position="707"/>
    </location>
</feature>
<dbReference type="EMBL" id="CH954180">
    <property type="protein sequence ID" value="EDV45674.1"/>
    <property type="molecule type" value="Genomic_DNA"/>
</dbReference>
<dbReference type="eggNOG" id="ENOG502SW8S">
    <property type="taxonomic scope" value="Eukaryota"/>
</dbReference>
<feature type="compositionally biased region" description="Acidic residues" evidence="1">
    <location>
        <begin position="566"/>
        <end position="580"/>
    </location>
</feature>
<dbReference type="HOGENOM" id="CLU_015130_1_0_1"/>
<protein>
    <recommendedName>
        <fullName evidence="4">Mitosis initiation protein fs(1)Ya</fullName>
    </recommendedName>
</protein>
<dbReference type="GO" id="GO:0007344">
    <property type="term" value="P:pronuclear fusion"/>
    <property type="evidence" value="ECO:0007669"/>
    <property type="project" value="EnsemblMetazoa"/>
</dbReference>
<reference evidence="2 3" key="1">
    <citation type="journal article" date="2007" name="Nature">
        <title>Evolution of genes and genomes on the Drosophila phylogeny.</title>
        <authorList>
            <consortium name="Drosophila 12 Genomes Consortium"/>
            <person name="Clark A.G."/>
            <person name="Eisen M.B."/>
            <person name="Smith D.R."/>
            <person name="Bergman C.M."/>
            <person name="Oliver B."/>
            <person name="Markow T.A."/>
            <person name="Kaufman T.C."/>
            <person name="Kellis M."/>
            <person name="Gelbart W."/>
            <person name="Iyer V.N."/>
            <person name="Pollard D.A."/>
            <person name="Sackton T.B."/>
            <person name="Larracuente A.M."/>
            <person name="Singh N.D."/>
            <person name="Abad J.P."/>
            <person name="Abt D.N."/>
            <person name="Adryan B."/>
            <person name="Aguade M."/>
            <person name="Akashi H."/>
            <person name="Anderson W.W."/>
            <person name="Aquadro C.F."/>
            <person name="Ardell D.H."/>
            <person name="Arguello R."/>
            <person name="Artieri C.G."/>
            <person name="Barbash D.A."/>
            <person name="Barker D."/>
            <person name="Barsanti P."/>
            <person name="Batterham P."/>
            <person name="Batzoglou S."/>
            <person name="Begun D."/>
            <person name="Bhutkar A."/>
            <person name="Blanco E."/>
            <person name="Bosak S.A."/>
            <person name="Bradley R.K."/>
            <person name="Brand A.D."/>
            <person name="Brent M.R."/>
            <person name="Brooks A.N."/>
            <person name="Brown R.H."/>
            <person name="Butlin R.K."/>
            <person name="Caggese C."/>
            <person name="Calvi B.R."/>
            <person name="Bernardo de Carvalho A."/>
            <person name="Caspi A."/>
            <person name="Castrezana S."/>
            <person name="Celniker S.E."/>
            <person name="Chang J.L."/>
            <person name="Chapple C."/>
            <person name="Chatterji S."/>
            <person name="Chinwalla A."/>
            <person name="Civetta A."/>
            <person name="Clifton S.W."/>
            <person name="Comeron J.M."/>
            <person name="Costello J.C."/>
            <person name="Coyne J.A."/>
            <person name="Daub J."/>
            <person name="David R.G."/>
            <person name="Delcher A.L."/>
            <person name="Delehaunty K."/>
            <person name="Do C.B."/>
            <person name="Ebling H."/>
            <person name="Edwards K."/>
            <person name="Eickbush T."/>
            <person name="Evans J.D."/>
            <person name="Filipski A."/>
            <person name="Findeiss S."/>
            <person name="Freyhult E."/>
            <person name="Fulton L."/>
            <person name="Fulton R."/>
            <person name="Garcia A.C."/>
            <person name="Gardiner A."/>
            <person name="Garfield D.A."/>
            <person name="Garvin B.E."/>
            <person name="Gibson G."/>
            <person name="Gilbert D."/>
            <person name="Gnerre S."/>
            <person name="Godfrey J."/>
            <person name="Good R."/>
            <person name="Gotea V."/>
            <person name="Gravely B."/>
            <person name="Greenberg A.J."/>
            <person name="Griffiths-Jones S."/>
            <person name="Gross S."/>
            <person name="Guigo R."/>
            <person name="Gustafson E.A."/>
            <person name="Haerty W."/>
            <person name="Hahn M.W."/>
            <person name="Halligan D.L."/>
            <person name="Halpern A.L."/>
            <person name="Halter G.M."/>
            <person name="Han M.V."/>
            <person name="Heger A."/>
            <person name="Hillier L."/>
            <person name="Hinrichs A.S."/>
            <person name="Holmes I."/>
            <person name="Hoskins R.A."/>
            <person name="Hubisz M.J."/>
            <person name="Hultmark D."/>
            <person name="Huntley M.A."/>
            <person name="Jaffe D.B."/>
            <person name="Jagadeeshan S."/>
            <person name="Jeck W.R."/>
            <person name="Johnson J."/>
            <person name="Jones C.D."/>
            <person name="Jordan W.C."/>
            <person name="Karpen G.H."/>
            <person name="Kataoka E."/>
            <person name="Keightley P.D."/>
            <person name="Kheradpour P."/>
            <person name="Kirkness E.F."/>
            <person name="Koerich L.B."/>
            <person name="Kristiansen K."/>
            <person name="Kudrna D."/>
            <person name="Kulathinal R.J."/>
            <person name="Kumar S."/>
            <person name="Kwok R."/>
            <person name="Lander E."/>
            <person name="Langley C.H."/>
            <person name="Lapoint R."/>
            <person name="Lazzaro B.P."/>
            <person name="Lee S.J."/>
            <person name="Levesque L."/>
            <person name="Li R."/>
            <person name="Lin C.F."/>
            <person name="Lin M.F."/>
            <person name="Lindblad-Toh K."/>
            <person name="Llopart A."/>
            <person name="Long M."/>
            <person name="Low L."/>
            <person name="Lozovsky E."/>
            <person name="Lu J."/>
            <person name="Luo M."/>
            <person name="Machado C.A."/>
            <person name="Makalowski W."/>
            <person name="Marzo M."/>
            <person name="Matsuda M."/>
            <person name="Matzkin L."/>
            <person name="McAllister B."/>
            <person name="McBride C.S."/>
            <person name="McKernan B."/>
            <person name="McKernan K."/>
            <person name="Mendez-Lago M."/>
            <person name="Minx P."/>
            <person name="Mollenhauer M.U."/>
            <person name="Montooth K."/>
            <person name="Mount S.M."/>
            <person name="Mu X."/>
            <person name="Myers E."/>
            <person name="Negre B."/>
            <person name="Newfeld S."/>
            <person name="Nielsen R."/>
            <person name="Noor M.A."/>
            <person name="O'Grady P."/>
            <person name="Pachter L."/>
            <person name="Papaceit M."/>
            <person name="Parisi M.J."/>
            <person name="Parisi M."/>
            <person name="Parts L."/>
            <person name="Pedersen J.S."/>
            <person name="Pesole G."/>
            <person name="Phillippy A.M."/>
            <person name="Ponting C.P."/>
            <person name="Pop M."/>
            <person name="Porcelli D."/>
            <person name="Powell J.R."/>
            <person name="Prohaska S."/>
            <person name="Pruitt K."/>
            <person name="Puig M."/>
            <person name="Quesneville H."/>
            <person name="Ram K.R."/>
            <person name="Rand D."/>
            <person name="Rasmussen M.D."/>
            <person name="Reed L.K."/>
            <person name="Reenan R."/>
            <person name="Reily A."/>
            <person name="Remington K.A."/>
            <person name="Rieger T.T."/>
            <person name="Ritchie M.G."/>
            <person name="Robin C."/>
            <person name="Rogers Y.H."/>
            <person name="Rohde C."/>
            <person name="Rozas J."/>
            <person name="Rubenfield M.J."/>
            <person name="Ruiz A."/>
            <person name="Russo S."/>
            <person name="Salzberg S.L."/>
            <person name="Sanchez-Gracia A."/>
            <person name="Saranga D.J."/>
            <person name="Sato H."/>
            <person name="Schaeffer S.W."/>
            <person name="Schatz M.C."/>
            <person name="Schlenke T."/>
            <person name="Schwartz R."/>
            <person name="Segarra C."/>
            <person name="Singh R.S."/>
            <person name="Sirot L."/>
            <person name="Sirota M."/>
            <person name="Sisneros N.B."/>
            <person name="Smith C.D."/>
            <person name="Smith T.F."/>
            <person name="Spieth J."/>
            <person name="Stage D.E."/>
            <person name="Stark A."/>
            <person name="Stephan W."/>
            <person name="Strausberg R.L."/>
            <person name="Strempel S."/>
            <person name="Sturgill D."/>
            <person name="Sutton G."/>
            <person name="Sutton G.G."/>
            <person name="Tao W."/>
            <person name="Teichmann S."/>
            <person name="Tobari Y.N."/>
            <person name="Tomimura Y."/>
            <person name="Tsolas J.M."/>
            <person name="Valente V.L."/>
            <person name="Venter E."/>
            <person name="Venter J.C."/>
            <person name="Vicario S."/>
            <person name="Vieira F.G."/>
            <person name="Vilella A.J."/>
            <person name="Villasante A."/>
            <person name="Walenz B."/>
            <person name="Wang J."/>
            <person name="Wasserman M."/>
            <person name="Watts T."/>
            <person name="Wilson D."/>
            <person name="Wilson R.K."/>
            <person name="Wing R.A."/>
            <person name="Wolfner M.F."/>
            <person name="Wong A."/>
            <person name="Wong G.K."/>
            <person name="Wu C.I."/>
            <person name="Wu G."/>
            <person name="Yamamoto D."/>
            <person name="Yang H.P."/>
            <person name="Yang S.P."/>
            <person name="Yorke J.A."/>
            <person name="Yoshida K."/>
            <person name="Zdobnov E."/>
            <person name="Zhang P."/>
            <person name="Zhang Y."/>
            <person name="Zimin A.V."/>
            <person name="Baldwin J."/>
            <person name="Abdouelleil A."/>
            <person name="Abdulkadir J."/>
            <person name="Abebe A."/>
            <person name="Abera B."/>
            <person name="Abreu J."/>
            <person name="Acer S.C."/>
            <person name="Aftuck L."/>
            <person name="Alexander A."/>
            <person name="An P."/>
            <person name="Anderson E."/>
            <person name="Anderson S."/>
            <person name="Arachi H."/>
            <person name="Azer M."/>
            <person name="Bachantsang P."/>
            <person name="Barry A."/>
            <person name="Bayul T."/>
            <person name="Berlin A."/>
            <person name="Bessette D."/>
            <person name="Bloom T."/>
            <person name="Blye J."/>
            <person name="Boguslavskiy L."/>
            <person name="Bonnet C."/>
            <person name="Boukhgalter B."/>
            <person name="Bourzgui I."/>
            <person name="Brown A."/>
            <person name="Cahill P."/>
            <person name="Channer S."/>
            <person name="Cheshatsang Y."/>
            <person name="Chuda L."/>
            <person name="Citroen M."/>
            <person name="Collymore A."/>
            <person name="Cooke P."/>
            <person name="Costello M."/>
            <person name="D'Aco K."/>
            <person name="Daza R."/>
            <person name="De Haan G."/>
            <person name="DeGray S."/>
            <person name="DeMaso C."/>
            <person name="Dhargay N."/>
            <person name="Dooley K."/>
            <person name="Dooley E."/>
            <person name="Doricent M."/>
            <person name="Dorje P."/>
            <person name="Dorjee K."/>
            <person name="Dupes A."/>
            <person name="Elong R."/>
            <person name="Falk J."/>
            <person name="Farina A."/>
            <person name="Faro S."/>
            <person name="Ferguson D."/>
            <person name="Fisher S."/>
            <person name="Foley C.D."/>
            <person name="Franke A."/>
            <person name="Friedrich D."/>
            <person name="Gadbois L."/>
            <person name="Gearin G."/>
            <person name="Gearin C.R."/>
            <person name="Giannoukos G."/>
            <person name="Goode T."/>
            <person name="Graham J."/>
            <person name="Grandbois E."/>
            <person name="Grewal S."/>
            <person name="Gyaltsen K."/>
            <person name="Hafez N."/>
            <person name="Hagos B."/>
            <person name="Hall J."/>
            <person name="Henson C."/>
            <person name="Hollinger A."/>
            <person name="Honan T."/>
            <person name="Huard M.D."/>
            <person name="Hughes L."/>
            <person name="Hurhula B."/>
            <person name="Husby M.E."/>
            <person name="Kamat A."/>
            <person name="Kanga B."/>
            <person name="Kashin S."/>
            <person name="Khazanovich D."/>
            <person name="Kisner P."/>
            <person name="Lance K."/>
            <person name="Lara M."/>
            <person name="Lee W."/>
            <person name="Lennon N."/>
            <person name="Letendre F."/>
            <person name="LeVine R."/>
            <person name="Lipovsky A."/>
            <person name="Liu X."/>
            <person name="Liu J."/>
            <person name="Liu S."/>
            <person name="Lokyitsang T."/>
            <person name="Lokyitsang Y."/>
            <person name="Lubonja R."/>
            <person name="Lui A."/>
            <person name="MacDonald P."/>
            <person name="Magnisalis V."/>
            <person name="Maru K."/>
            <person name="Matthews C."/>
            <person name="McCusker W."/>
            <person name="McDonough S."/>
            <person name="Mehta T."/>
            <person name="Meldrim J."/>
            <person name="Meneus L."/>
            <person name="Mihai O."/>
            <person name="Mihalev A."/>
            <person name="Mihova T."/>
            <person name="Mittelman R."/>
            <person name="Mlenga V."/>
            <person name="Montmayeur A."/>
            <person name="Mulrain L."/>
            <person name="Navidi A."/>
            <person name="Naylor J."/>
            <person name="Negash T."/>
            <person name="Nguyen T."/>
            <person name="Nguyen N."/>
            <person name="Nicol R."/>
            <person name="Norbu C."/>
            <person name="Norbu N."/>
            <person name="Novod N."/>
            <person name="O'Neill B."/>
            <person name="Osman S."/>
            <person name="Markiewicz E."/>
            <person name="Oyono O.L."/>
            <person name="Patti C."/>
            <person name="Phunkhang P."/>
            <person name="Pierre F."/>
            <person name="Priest M."/>
            <person name="Raghuraman S."/>
            <person name="Rege F."/>
            <person name="Reyes R."/>
            <person name="Rise C."/>
            <person name="Rogov P."/>
            <person name="Ross K."/>
            <person name="Ryan E."/>
            <person name="Settipalli S."/>
            <person name="Shea T."/>
            <person name="Sherpa N."/>
            <person name="Shi L."/>
            <person name="Shih D."/>
            <person name="Sparrow T."/>
            <person name="Spaulding J."/>
            <person name="Stalker J."/>
            <person name="Stange-Thomann N."/>
            <person name="Stavropoulos S."/>
            <person name="Stone C."/>
            <person name="Strader C."/>
            <person name="Tesfaye S."/>
            <person name="Thomson T."/>
            <person name="Thoulutsang Y."/>
            <person name="Thoulutsang D."/>
            <person name="Topham K."/>
            <person name="Topping I."/>
            <person name="Tsamla T."/>
            <person name="Vassiliev H."/>
            <person name="Vo A."/>
            <person name="Wangchuk T."/>
            <person name="Wangdi T."/>
            <person name="Weiand M."/>
            <person name="Wilkinson J."/>
            <person name="Wilson A."/>
            <person name="Yadav S."/>
            <person name="Young G."/>
            <person name="Yu Q."/>
            <person name="Zembek L."/>
            <person name="Zhong D."/>
            <person name="Zimmer A."/>
            <person name="Zwirko Z."/>
            <person name="Jaffe D.B."/>
            <person name="Alvarez P."/>
            <person name="Brockman W."/>
            <person name="Butler J."/>
            <person name="Chin C."/>
            <person name="Gnerre S."/>
            <person name="Grabherr M."/>
            <person name="Kleber M."/>
            <person name="Mauceli E."/>
            <person name="MacCallum I."/>
        </authorList>
    </citation>
    <scope>NUCLEOTIDE SEQUENCE [LARGE SCALE GENOMIC DNA]</scope>
    <source>
        <strain evidence="2 3">TSC#14021-0224.01</strain>
    </source>
</reference>
<evidence type="ECO:0000313" key="2">
    <source>
        <dbReference type="EMBL" id="EDV45674.1"/>
    </source>
</evidence>
<evidence type="ECO:0008006" key="4">
    <source>
        <dbReference type="Google" id="ProtNLM"/>
    </source>
</evidence>
<accession>B3NTW6</accession>
<feature type="compositionally biased region" description="Basic and acidic residues" evidence="1">
    <location>
        <begin position="618"/>
        <end position="637"/>
    </location>
</feature>
<reference evidence="2 3" key="2">
    <citation type="journal article" date="2008" name="Bioinformatics">
        <title>Assembly reconciliation.</title>
        <authorList>
            <person name="Zimin A.V."/>
            <person name="Smith D.R."/>
            <person name="Sutton G."/>
            <person name="Yorke J.A."/>
        </authorList>
    </citation>
    <scope>NUCLEOTIDE SEQUENCE [LARGE SCALE GENOMIC DNA]</scope>
    <source>
        <strain evidence="2 3">TSC#14021-0224.01</strain>
    </source>
</reference>
<dbReference type="GO" id="GO:0000278">
    <property type="term" value="P:mitotic cell cycle"/>
    <property type="evidence" value="ECO:0007669"/>
    <property type="project" value="EnsemblMetazoa"/>
</dbReference>
<dbReference type="GO" id="GO:0006325">
    <property type="term" value="P:chromatin organization"/>
    <property type="evidence" value="ECO:0007669"/>
    <property type="project" value="EnsemblMetazoa"/>
</dbReference>
<proteinExistence type="predicted"/>
<feature type="region of interest" description="Disordered" evidence="1">
    <location>
        <begin position="247"/>
        <end position="296"/>
    </location>
</feature>
<name>B3NTW6_DROER</name>
<feature type="region of interest" description="Disordered" evidence="1">
    <location>
        <begin position="364"/>
        <end position="393"/>
    </location>
</feature>
<feature type="compositionally biased region" description="Low complexity" evidence="1">
    <location>
        <begin position="371"/>
        <end position="389"/>
    </location>
</feature>
<feature type="region of interest" description="Disordered" evidence="1">
    <location>
        <begin position="557"/>
        <end position="601"/>
    </location>
</feature>
<feature type="region of interest" description="Disordered" evidence="1">
    <location>
        <begin position="470"/>
        <end position="502"/>
    </location>
</feature>
<evidence type="ECO:0000313" key="3">
    <source>
        <dbReference type="Proteomes" id="UP000008711"/>
    </source>
</evidence>
<dbReference type="GO" id="GO:0005652">
    <property type="term" value="C:nuclear lamina"/>
    <property type="evidence" value="ECO:0007669"/>
    <property type="project" value="EnsemblMetazoa"/>
</dbReference>
<dbReference type="OrthoDB" id="8122210at2759"/>
<dbReference type="OMA" id="MFAKPKE"/>
<dbReference type="PhylomeDB" id="B3NTW6"/>
<feature type="compositionally biased region" description="Basic and acidic residues" evidence="1">
    <location>
        <begin position="657"/>
        <end position="668"/>
    </location>
</feature>
<dbReference type="Proteomes" id="UP000008711">
    <property type="component" value="Unassembled WGS sequence"/>
</dbReference>